<gene>
    <name evidence="1" type="ORF">ACFSCT_01715</name>
</gene>
<evidence type="ECO:0000313" key="1">
    <source>
        <dbReference type="EMBL" id="MFD1880429.1"/>
    </source>
</evidence>
<dbReference type="Proteomes" id="UP001597213">
    <property type="component" value="Unassembled WGS sequence"/>
</dbReference>
<accession>A0ABW4R405</accession>
<feature type="non-terminal residue" evidence="1">
    <location>
        <position position="1"/>
    </location>
</feature>
<reference evidence="2" key="1">
    <citation type="journal article" date="2019" name="Int. J. Syst. Evol. Microbiol.">
        <title>The Global Catalogue of Microorganisms (GCM) 10K type strain sequencing project: providing services to taxonomists for standard genome sequencing and annotation.</title>
        <authorList>
            <consortium name="The Broad Institute Genomics Platform"/>
            <consortium name="The Broad Institute Genome Sequencing Center for Infectious Disease"/>
            <person name="Wu L."/>
            <person name="Ma J."/>
        </authorList>
    </citation>
    <scope>NUCLEOTIDE SEQUENCE [LARGE SCALE GENOMIC DNA]</scope>
    <source>
        <strain evidence="2">CCUG 56029</strain>
    </source>
</reference>
<comment type="caution">
    <text evidence="1">The sequence shown here is derived from an EMBL/GenBank/DDBJ whole genome shotgun (WGS) entry which is preliminary data.</text>
</comment>
<organism evidence="1 2">
    <name type="scientific">Paracoccus pacificus</name>
    <dbReference type="NCBI Taxonomy" id="1463598"/>
    <lineage>
        <taxon>Bacteria</taxon>
        <taxon>Pseudomonadati</taxon>
        <taxon>Pseudomonadota</taxon>
        <taxon>Alphaproteobacteria</taxon>
        <taxon>Rhodobacterales</taxon>
        <taxon>Paracoccaceae</taxon>
        <taxon>Paracoccus</taxon>
    </lineage>
</organism>
<sequence length="321" mass="35917">WTEVACRGKPVAQAYTPILDQRRDESRTFTTYPEWHIVHAYDDYARTIATGDPDDFGFFRAIRGFWSSLCPMARLAGEHGGFTTESKMTIYTIGVSFSVEMALKAAYEETLGRVATWFRGPTRAPLDDLSARQAADYAAFLTQTPWYQWDFRRDAAALDAQATPVFRDRERRLALGLEYRAKAAYADAIRAAVAATGQDALTLRAIVTGLDDRTLAEIPGVTVIADRKQGVEIETPRYRAFTEILRQIADKGGDMVEIAGNDQIMLTAITPDDRDLGAIFAFPRQGYGDWRQLIVVPVPELTQKIRDLAAAGVRLEHVHDY</sequence>
<evidence type="ECO:0000313" key="2">
    <source>
        <dbReference type="Proteomes" id="UP001597213"/>
    </source>
</evidence>
<dbReference type="EMBL" id="JBHUEN010000006">
    <property type="protein sequence ID" value="MFD1880429.1"/>
    <property type="molecule type" value="Genomic_DNA"/>
</dbReference>
<protein>
    <submittedName>
        <fullName evidence="1">Uncharacterized protein</fullName>
    </submittedName>
</protein>
<dbReference type="RefSeq" id="WP_379139612.1">
    <property type="nucleotide sequence ID" value="NZ_JBHUEN010000006.1"/>
</dbReference>
<proteinExistence type="predicted"/>
<name>A0ABW4R405_9RHOB</name>
<keyword evidence="2" id="KW-1185">Reference proteome</keyword>